<feature type="transmembrane region" description="Helical" evidence="2">
    <location>
        <begin position="523"/>
        <end position="541"/>
    </location>
</feature>
<feature type="transmembrane region" description="Helical" evidence="2">
    <location>
        <begin position="419"/>
        <end position="440"/>
    </location>
</feature>
<feature type="transmembrane region" description="Helical" evidence="2">
    <location>
        <begin position="833"/>
        <end position="853"/>
    </location>
</feature>
<dbReference type="RefSeq" id="WP_145076918.1">
    <property type="nucleotide sequence ID" value="NZ_CP036298.1"/>
</dbReference>
<keyword evidence="4" id="KW-1185">Reference proteome</keyword>
<keyword evidence="2" id="KW-0472">Membrane</keyword>
<dbReference type="OrthoDB" id="221142at2"/>
<feature type="transmembrane region" description="Helical" evidence="2">
    <location>
        <begin position="599"/>
        <end position="624"/>
    </location>
</feature>
<feature type="transmembrane region" description="Helical" evidence="2">
    <location>
        <begin position="656"/>
        <end position="676"/>
    </location>
</feature>
<evidence type="ECO:0000256" key="2">
    <source>
        <dbReference type="SAM" id="Phobius"/>
    </source>
</evidence>
<evidence type="ECO:0000313" key="4">
    <source>
        <dbReference type="Proteomes" id="UP000318017"/>
    </source>
</evidence>
<feature type="transmembrane region" description="Helical" evidence="2">
    <location>
        <begin position="388"/>
        <end position="407"/>
    </location>
</feature>
<feature type="transmembrane region" description="Helical" evidence="2">
    <location>
        <begin position="721"/>
        <end position="742"/>
    </location>
</feature>
<feature type="transmembrane region" description="Helical" evidence="2">
    <location>
        <begin position="327"/>
        <end position="345"/>
    </location>
</feature>
<feature type="compositionally biased region" description="Basic and acidic residues" evidence="1">
    <location>
        <begin position="130"/>
        <end position="140"/>
    </location>
</feature>
<reference evidence="3 4" key="1">
    <citation type="submission" date="2019-02" db="EMBL/GenBank/DDBJ databases">
        <title>Deep-cultivation of Planctomycetes and their phenomic and genomic characterization uncovers novel biology.</title>
        <authorList>
            <person name="Wiegand S."/>
            <person name="Jogler M."/>
            <person name="Boedeker C."/>
            <person name="Pinto D."/>
            <person name="Vollmers J."/>
            <person name="Rivas-Marin E."/>
            <person name="Kohn T."/>
            <person name="Peeters S.H."/>
            <person name="Heuer A."/>
            <person name="Rast P."/>
            <person name="Oberbeckmann S."/>
            <person name="Bunk B."/>
            <person name="Jeske O."/>
            <person name="Meyerdierks A."/>
            <person name="Storesund J.E."/>
            <person name="Kallscheuer N."/>
            <person name="Luecker S."/>
            <person name="Lage O.M."/>
            <person name="Pohl T."/>
            <person name="Merkel B.J."/>
            <person name="Hornburger P."/>
            <person name="Mueller R.-W."/>
            <person name="Bruemmer F."/>
            <person name="Labrenz M."/>
            <person name="Spormann A.M."/>
            <person name="Op den Camp H."/>
            <person name="Overmann J."/>
            <person name="Amann R."/>
            <person name="Jetten M.S.M."/>
            <person name="Mascher T."/>
            <person name="Medema M.H."/>
            <person name="Devos D.P."/>
            <person name="Kaster A.-K."/>
            <person name="Ovreas L."/>
            <person name="Rohde M."/>
            <person name="Galperin M.Y."/>
            <person name="Jogler C."/>
        </authorList>
    </citation>
    <scope>NUCLEOTIDE SEQUENCE [LARGE SCALE GENOMIC DNA]</scope>
    <source>
        <strain evidence="3 4">Q31a</strain>
    </source>
</reference>
<gene>
    <name evidence="3" type="ORF">Q31a_20660</name>
</gene>
<feature type="transmembrane region" description="Helical" evidence="2">
    <location>
        <begin position="294"/>
        <end position="315"/>
    </location>
</feature>
<evidence type="ECO:0000313" key="3">
    <source>
        <dbReference type="EMBL" id="QDV23761.1"/>
    </source>
</evidence>
<proteinExistence type="predicted"/>
<feature type="region of interest" description="Disordered" evidence="1">
    <location>
        <begin position="117"/>
        <end position="148"/>
    </location>
</feature>
<feature type="transmembrane region" description="Helical" evidence="2">
    <location>
        <begin position="688"/>
        <end position="709"/>
    </location>
</feature>
<feature type="transmembrane region" description="Helical" evidence="2">
    <location>
        <begin position="762"/>
        <end position="787"/>
    </location>
</feature>
<feature type="transmembrane region" description="Helical" evidence="2">
    <location>
        <begin position="547"/>
        <end position="566"/>
    </location>
</feature>
<feature type="transmembrane region" description="Helical" evidence="2">
    <location>
        <begin position="357"/>
        <end position="376"/>
    </location>
</feature>
<dbReference type="EMBL" id="CP036298">
    <property type="protein sequence ID" value="QDV23761.1"/>
    <property type="molecule type" value="Genomic_DNA"/>
</dbReference>
<keyword evidence="2" id="KW-0812">Transmembrane</keyword>
<feature type="region of interest" description="Disordered" evidence="1">
    <location>
        <begin position="173"/>
        <end position="236"/>
    </location>
</feature>
<feature type="transmembrane region" description="Helical" evidence="2">
    <location>
        <begin position="484"/>
        <end position="502"/>
    </location>
</feature>
<feature type="transmembrane region" description="Helical" evidence="2">
    <location>
        <begin position="452"/>
        <end position="472"/>
    </location>
</feature>
<feature type="transmembrane region" description="Helical" evidence="2">
    <location>
        <begin position="6"/>
        <end position="33"/>
    </location>
</feature>
<name>A0A518G5A0_9BACT</name>
<feature type="transmembrane region" description="Helical" evidence="2">
    <location>
        <begin position="573"/>
        <end position="593"/>
    </location>
</feature>
<feature type="transmembrane region" description="Helical" evidence="2">
    <location>
        <begin position="807"/>
        <end position="827"/>
    </location>
</feature>
<feature type="compositionally biased region" description="Low complexity" evidence="1">
    <location>
        <begin position="222"/>
        <end position="231"/>
    </location>
</feature>
<accession>A0A518G5A0</accession>
<keyword evidence="2" id="KW-1133">Transmembrane helix</keyword>
<dbReference type="Proteomes" id="UP000318017">
    <property type="component" value="Chromosome"/>
</dbReference>
<feature type="transmembrane region" description="Helical" evidence="2">
    <location>
        <begin position="267"/>
        <end position="288"/>
    </location>
</feature>
<protein>
    <submittedName>
        <fullName evidence="3">Uncharacterized protein</fullName>
    </submittedName>
</protein>
<evidence type="ECO:0000256" key="1">
    <source>
        <dbReference type="SAM" id="MobiDB-lite"/>
    </source>
</evidence>
<dbReference type="KEGG" id="ahel:Q31a_20660"/>
<feature type="compositionally biased region" description="Basic and acidic residues" evidence="1">
    <location>
        <begin position="173"/>
        <end position="191"/>
    </location>
</feature>
<dbReference type="AlphaFoldDB" id="A0A518G5A0"/>
<organism evidence="3 4">
    <name type="scientific">Aureliella helgolandensis</name>
    <dbReference type="NCBI Taxonomy" id="2527968"/>
    <lineage>
        <taxon>Bacteria</taxon>
        <taxon>Pseudomonadati</taxon>
        <taxon>Planctomycetota</taxon>
        <taxon>Planctomycetia</taxon>
        <taxon>Pirellulales</taxon>
        <taxon>Pirellulaceae</taxon>
        <taxon>Aureliella</taxon>
    </lineage>
</organism>
<sequence length="940" mass="102157">MDDLILGILVFIVVLFAWAALGHLIWMGTIALLKALLGIRCAQCGRLTFQAACSTCSRSVSPPRTFTPEDDMQGLLRLKALALHHRWLDPTQSEQLEQLITQLQTWLRSPTGEKLVPPVQRVDQSPTIRSGEHELNRRTAPEAGDSPRGIVNALVTPHAAVGPPLHAELVRKSEGGAPNEESKEGGTDRPKAMHPLDLTYDEDGTADLSRPSSRALSREVSPKFASSSSLPSREDWDASPRASGFFHLRSGFLEAFMLQSNIRWIELISATLIVTCSVGLVISLWNTLSQTSRFFPSLVFLMATLAIHGAGHYTIRRWKLRTTSRGMLHIGLMLIPLAVLVGILLSRRDGQLPPLNMLTGLMLLLGAGAYGALACTAARKLFHRNWKLVAASTITASVTLVLFQYAWDWSLMHRGVLAVLLIPLCALNWRTVVVTIRMASEVAMSPWRIRRLGGMVTQVLFASLVAVVFWIAKAGSVHALTGPWWIALSSILAGWIAWGWSVSNPPSSSQAKSNSATASWLQVAGVAVGIVGWLLLLGAVFQVLDATPWVLCMLASVGVCWIMQGYWCQRSEILLAGCTAAIAALGLGIELAVNPLPIAAVASWVEFTRVASFTVAGLVPCLIYGTQRLSMGARAVSLARNNEAPAAVGNQLLRQLFFAGLGCLAMTILMIVAALLTSLGTTPYGGNWAPSAAVVYGMFGLLIAVFWAHNPPPVHSQTSRANLLVGFAFASHLLLLLGAIGVCQTSPMAAFLFSDLRPERAWAVGILCVGVLSTWGAAWIRLGLAGWRPSDASAGRAEISESSWRNYAAWVCHFSLVLALASAVALWTDPDGLLWPSWLGWMLPLTCLATWFASRQSRWRELALLGTCTWGGTIFLELVLSHRWWSQLGLPSCILLGLKQAYSTCLAEHLRIKKLEISCSLLVFFHQPNKPLANHDGDFE</sequence>